<dbReference type="EMBL" id="FXAN01000047">
    <property type="protein sequence ID" value="SMF99982.1"/>
    <property type="molecule type" value="Genomic_DNA"/>
</dbReference>
<gene>
    <name evidence="1" type="ORF">BSIN_3171</name>
</gene>
<organism evidence="1 2">
    <name type="scientific">Burkholderia singularis</name>
    <dbReference type="NCBI Taxonomy" id="1503053"/>
    <lineage>
        <taxon>Bacteria</taxon>
        <taxon>Pseudomonadati</taxon>
        <taxon>Pseudomonadota</taxon>
        <taxon>Betaproteobacteria</taxon>
        <taxon>Burkholderiales</taxon>
        <taxon>Burkholderiaceae</taxon>
        <taxon>Burkholderia</taxon>
        <taxon>pseudomallei group</taxon>
    </lineage>
</organism>
<sequence>MGARRAHDATDSRGAESAVSFAGRPLHVSRVVTPVSVRVCAAHRRACTRSGARRPCRNRRAAVVFRP</sequence>
<name>A0A238H426_9BURK</name>
<evidence type="ECO:0000313" key="1">
    <source>
        <dbReference type="EMBL" id="SMF99982.1"/>
    </source>
</evidence>
<proteinExistence type="predicted"/>
<dbReference type="Proteomes" id="UP000198460">
    <property type="component" value="Unassembled WGS sequence"/>
</dbReference>
<protein>
    <submittedName>
        <fullName evidence="1">Uncharacterized protein</fullName>
    </submittedName>
</protein>
<reference evidence="1 2" key="1">
    <citation type="submission" date="2017-04" db="EMBL/GenBank/DDBJ databases">
        <authorList>
            <person name="Afonso C.L."/>
            <person name="Miller P.J."/>
            <person name="Scott M.A."/>
            <person name="Spackman E."/>
            <person name="Goraichik I."/>
            <person name="Dimitrov K.M."/>
            <person name="Suarez D.L."/>
            <person name="Swayne D.E."/>
        </authorList>
    </citation>
    <scope>NUCLEOTIDE SEQUENCE [LARGE SCALE GENOMIC DNA]</scope>
    <source>
        <strain evidence="1">LMG 28154</strain>
    </source>
</reference>
<evidence type="ECO:0000313" key="2">
    <source>
        <dbReference type="Proteomes" id="UP000198460"/>
    </source>
</evidence>
<accession>A0A238H426</accession>
<dbReference type="AlphaFoldDB" id="A0A238H426"/>